<sequence length="164" mass="16686">MSDTPRAEPPAARPQAAPSPGVAVPSREDAASGPRPASLVDERGTLIERLGIAVTHVSAELAVGTMPVAGNTQPFGLLHGGATAALAETLGSYAAVAHAGPGRAAVGIELNATHHRSARAGTVTGTARAVHLGRTLATYEVVVEDEDGRRLCTARLTCMLVDAR</sequence>
<keyword evidence="2" id="KW-0378">Hydrolase</keyword>
<dbReference type="GO" id="GO:0005829">
    <property type="term" value="C:cytosol"/>
    <property type="evidence" value="ECO:0007669"/>
    <property type="project" value="TreeGrafter"/>
</dbReference>
<dbReference type="CDD" id="cd03443">
    <property type="entry name" value="PaaI_thioesterase"/>
    <property type="match status" value="1"/>
</dbReference>
<dbReference type="eggNOG" id="COG2050">
    <property type="taxonomic scope" value="Bacteria"/>
</dbReference>
<dbReference type="PANTHER" id="PTHR43240">
    <property type="entry name" value="1,4-DIHYDROXY-2-NAPHTHOYL-COA THIOESTERASE 1"/>
    <property type="match status" value="1"/>
</dbReference>
<evidence type="ECO:0000313" key="5">
    <source>
        <dbReference type="EMBL" id="AEI12129.1"/>
    </source>
</evidence>
<dbReference type="Pfam" id="PF03061">
    <property type="entry name" value="4HBT"/>
    <property type="match status" value="1"/>
</dbReference>
<dbReference type="KEGG" id="cga:Celgi_1618"/>
<evidence type="ECO:0000256" key="3">
    <source>
        <dbReference type="SAM" id="MobiDB-lite"/>
    </source>
</evidence>
<dbReference type="Gene3D" id="3.10.129.10">
    <property type="entry name" value="Hotdog Thioesterase"/>
    <property type="match status" value="1"/>
</dbReference>
<dbReference type="PANTHER" id="PTHR43240:SF5">
    <property type="entry name" value="1,4-DIHYDROXY-2-NAPHTHOYL-COA THIOESTERASE 1"/>
    <property type="match status" value="1"/>
</dbReference>
<evidence type="ECO:0000256" key="2">
    <source>
        <dbReference type="ARBA" id="ARBA00022801"/>
    </source>
</evidence>
<dbReference type="NCBIfam" id="TIGR00369">
    <property type="entry name" value="unchar_dom_1"/>
    <property type="match status" value="1"/>
</dbReference>
<comment type="similarity">
    <text evidence="1">Belongs to the thioesterase PaaI family.</text>
</comment>
<proteinExistence type="inferred from homology"/>
<feature type="domain" description="Thioesterase" evidence="4">
    <location>
        <begin position="75"/>
        <end position="152"/>
    </location>
</feature>
<dbReference type="HOGENOM" id="CLU_089876_13_2_11"/>
<dbReference type="AlphaFoldDB" id="F8A526"/>
<dbReference type="SUPFAM" id="SSF54637">
    <property type="entry name" value="Thioesterase/thiol ester dehydrase-isomerase"/>
    <property type="match status" value="1"/>
</dbReference>
<protein>
    <submittedName>
        <fullName evidence="5">Thioesterase superfamily protein</fullName>
    </submittedName>
</protein>
<dbReference type="GO" id="GO:0061522">
    <property type="term" value="F:1,4-dihydroxy-2-naphthoyl-CoA thioesterase activity"/>
    <property type="evidence" value="ECO:0007669"/>
    <property type="project" value="TreeGrafter"/>
</dbReference>
<feature type="region of interest" description="Disordered" evidence="3">
    <location>
        <begin position="1"/>
        <end position="38"/>
    </location>
</feature>
<evidence type="ECO:0000256" key="1">
    <source>
        <dbReference type="ARBA" id="ARBA00008324"/>
    </source>
</evidence>
<dbReference type="RefSeq" id="WP_013883648.1">
    <property type="nucleotide sequence ID" value="NC_015671.1"/>
</dbReference>
<dbReference type="InterPro" id="IPR006683">
    <property type="entry name" value="Thioestr_dom"/>
</dbReference>
<organism evidence="5 6">
    <name type="scientific">Cellulomonas gilvus (strain ATCC 13127 / NRRL B-14078)</name>
    <name type="common">Cellvibrio gilvus</name>
    <dbReference type="NCBI Taxonomy" id="593907"/>
    <lineage>
        <taxon>Bacteria</taxon>
        <taxon>Bacillati</taxon>
        <taxon>Actinomycetota</taxon>
        <taxon>Actinomycetes</taxon>
        <taxon>Micrococcales</taxon>
        <taxon>Cellulomonadaceae</taxon>
        <taxon>Cellulomonas</taxon>
    </lineage>
</organism>
<evidence type="ECO:0000313" key="6">
    <source>
        <dbReference type="Proteomes" id="UP000000485"/>
    </source>
</evidence>
<gene>
    <name evidence="5" type="ordered locus">Celgi_1618</name>
</gene>
<accession>F8A526</accession>
<dbReference type="OrthoDB" id="9798208at2"/>
<reference evidence="6" key="1">
    <citation type="submission" date="2011-04" db="EMBL/GenBank/DDBJ databases">
        <title>Complete sequence of Cellvibrio gilvus ATCC 13127.</title>
        <authorList>
            <person name="Lucas S."/>
            <person name="Han J."/>
            <person name="Lapidus A."/>
            <person name="Cheng J.-F."/>
            <person name="Goodwin L."/>
            <person name="Pitluck S."/>
            <person name="Peters L."/>
            <person name="Munk A."/>
            <person name="Detter J.C."/>
            <person name="Han C."/>
            <person name="Tapia R."/>
            <person name="Land M."/>
            <person name="Hauser L."/>
            <person name="Kyrpides N."/>
            <person name="Ivanova N."/>
            <person name="Ovchinnikova G."/>
            <person name="Pagani I."/>
            <person name="Mead D."/>
            <person name="Brumm P."/>
            <person name="Woyke T."/>
        </authorList>
    </citation>
    <scope>NUCLEOTIDE SEQUENCE [LARGE SCALE GENOMIC DNA]</scope>
    <source>
        <strain evidence="6">ATCC 13127 / NRRL B-14078</strain>
    </source>
</reference>
<dbReference type="Proteomes" id="UP000000485">
    <property type="component" value="Chromosome"/>
</dbReference>
<evidence type="ECO:0000259" key="4">
    <source>
        <dbReference type="Pfam" id="PF03061"/>
    </source>
</evidence>
<dbReference type="EMBL" id="CP002665">
    <property type="protein sequence ID" value="AEI12129.1"/>
    <property type="molecule type" value="Genomic_DNA"/>
</dbReference>
<keyword evidence="6" id="KW-1185">Reference proteome</keyword>
<dbReference type="InterPro" id="IPR003736">
    <property type="entry name" value="PAAI_dom"/>
</dbReference>
<dbReference type="InterPro" id="IPR029069">
    <property type="entry name" value="HotDog_dom_sf"/>
</dbReference>
<name>F8A526_CELGA</name>
<dbReference type="STRING" id="593907.Celgi_1618"/>